<feature type="chain" id="PRO_5041319193" description="Expansin-like EG45 domain-containing protein" evidence="2">
    <location>
        <begin position="23"/>
        <end position="271"/>
    </location>
</feature>
<gene>
    <name evidence="3" type="ORF">JMJ35_003417</name>
</gene>
<evidence type="ECO:0008006" key="5">
    <source>
        <dbReference type="Google" id="ProtNLM"/>
    </source>
</evidence>
<dbReference type="Proteomes" id="UP001166286">
    <property type="component" value="Unassembled WGS sequence"/>
</dbReference>
<accession>A0AA39R4J2</accession>
<organism evidence="3 4">
    <name type="scientific">Cladonia borealis</name>
    <dbReference type="NCBI Taxonomy" id="184061"/>
    <lineage>
        <taxon>Eukaryota</taxon>
        <taxon>Fungi</taxon>
        <taxon>Dikarya</taxon>
        <taxon>Ascomycota</taxon>
        <taxon>Pezizomycotina</taxon>
        <taxon>Lecanoromycetes</taxon>
        <taxon>OSLEUM clade</taxon>
        <taxon>Lecanoromycetidae</taxon>
        <taxon>Lecanorales</taxon>
        <taxon>Lecanorineae</taxon>
        <taxon>Cladoniaceae</taxon>
        <taxon>Cladonia</taxon>
    </lineage>
</organism>
<dbReference type="Pfam" id="PF22514">
    <property type="entry name" value="EXPB1_D1"/>
    <property type="match status" value="1"/>
</dbReference>
<evidence type="ECO:0000313" key="4">
    <source>
        <dbReference type="Proteomes" id="UP001166286"/>
    </source>
</evidence>
<dbReference type="SUPFAM" id="SSF50685">
    <property type="entry name" value="Barwin-like endoglucanases"/>
    <property type="match status" value="1"/>
</dbReference>
<feature type="compositionally biased region" description="Acidic residues" evidence="1">
    <location>
        <begin position="258"/>
        <end position="271"/>
    </location>
</feature>
<reference evidence="3" key="1">
    <citation type="submission" date="2023-03" db="EMBL/GenBank/DDBJ databases">
        <title>Complete genome of Cladonia borealis.</title>
        <authorList>
            <person name="Park H."/>
        </authorList>
    </citation>
    <scope>NUCLEOTIDE SEQUENCE</scope>
    <source>
        <strain evidence="3">ANT050790</strain>
    </source>
</reference>
<evidence type="ECO:0000313" key="3">
    <source>
        <dbReference type="EMBL" id="KAK0513695.1"/>
    </source>
</evidence>
<dbReference type="InterPro" id="IPR036908">
    <property type="entry name" value="RlpA-like_sf"/>
</dbReference>
<comment type="caution">
    <text evidence="3">The sequence shown here is derived from an EMBL/GenBank/DDBJ whole genome shotgun (WGS) entry which is preliminary data.</text>
</comment>
<feature type="signal peptide" evidence="2">
    <location>
        <begin position="1"/>
        <end position="22"/>
    </location>
</feature>
<evidence type="ECO:0000256" key="2">
    <source>
        <dbReference type="SAM" id="SignalP"/>
    </source>
</evidence>
<dbReference type="EMBL" id="JAFEKC020000006">
    <property type="protein sequence ID" value="KAK0513695.1"/>
    <property type="molecule type" value="Genomic_DNA"/>
</dbReference>
<proteinExistence type="predicted"/>
<feature type="region of interest" description="Disordered" evidence="1">
    <location>
        <begin position="238"/>
        <end position="271"/>
    </location>
</feature>
<protein>
    <recommendedName>
        <fullName evidence="5">Expansin-like EG45 domain-containing protein</fullName>
    </recommendedName>
</protein>
<sequence length="271" mass="28094">MPRPSPSYPLTLLFLLPTLIKTQSPYPILTSSFTWNQICGPTVACGPSAAGIYGTGYAAANNVTYADNQPIINGVGAACGQCWHLQPQTDEFPINYLKLGTSVVVKINDQCTDPGYCDQTGMRDVNTRYGKQVHFDLCNATGVTKQFFGSVEVGVVMGLAQRLPDCSALDDGPFGSELGTLGGGVLDGEGPEESFILPSGLASEVVSATAAPIVSDAFEIARPASVVSSGVVASSASVPTSSAASGNGVGAPTHEYVVDESNEDDSCEDEL</sequence>
<keyword evidence="2" id="KW-0732">Signal</keyword>
<dbReference type="AlphaFoldDB" id="A0AA39R4J2"/>
<keyword evidence="4" id="KW-1185">Reference proteome</keyword>
<dbReference type="Gene3D" id="2.40.40.10">
    <property type="entry name" value="RlpA-like domain"/>
    <property type="match status" value="1"/>
</dbReference>
<name>A0AA39R4J2_9LECA</name>
<evidence type="ECO:0000256" key="1">
    <source>
        <dbReference type="SAM" id="MobiDB-lite"/>
    </source>
</evidence>